<reference evidence="1 2" key="1">
    <citation type="submission" date="2019-09" db="EMBL/GenBank/DDBJ databases">
        <title>Reversal of blaTEM antimicrobial resistance by CRISPR-Cas9 in clinical E. coli and other Enterobacteriaceae strains.</title>
        <authorList>
            <person name="Tagliaferri T."/>
            <person name="Guimaraes N."/>
            <person name="Pereira M."/>
            <person name="Felicori L."/>
            <person name="Horz H.-P."/>
            <person name="Santos S."/>
            <person name="Mendes T."/>
        </authorList>
    </citation>
    <scope>NUCLEOTIDE SEQUENCE [LARGE SCALE GENOMIC DNA]</scope>
    <source>
        <strain evidence="1 2">E2_blaTEM_MG</strain>
    </source>
</reference>
<feature type="non-terminal residue" evidence="1">
    <location>
        <position position="1"/>
    </location>
</feature>
<gene>
    <name evidence="1" type="ORF">F9C29_31050</name>
</gene>
<proteinExistence type="predicted"/>
<evidence type="ECO:0000313" key="2">
    <source>
        <dbReference type="Proteomes" id="UP000476281"/>
    </source>
</evidence>
<sequence length="37" mass="3931">LQVVGIALAAMAIALLSTLYPSWRAAATQPAEALRYE</sequence>
<organism evidence="1 2">
    <name type="scientific">Enterobacter hormaechei</name>
    <dbReference type="NCBI Taxonomy" id="158836"/>
    <lineage>
        <taxon>Bacteria</taxon>
        <taxon>Pseudomonadati</taxon>
        <taxon>Pseudomonadota</taxon>
        <taxon>Gammaproteobacteria</taxon>
        <taxon>Enterobacterales</taxon>
        <taxon>Enterobacteriaceae</taxon>
        <taxon>Enterobacter</taxon>
        <taxon>Enterobacter cloacae complex</taxon>
    </lineage>
</organism>
<dbReference type="EMBL" id="WBSZ01002052">
    <property type="protein sequence ID" value="KAB2458124.1"/>
    <property type="molecule type" value="Genomic_DNA"/>
</dbReference>
<protein>
    <submittedName>
        <fullName evidence="1">Permease</fullName>
    </submittedName>
</protein>
<accession>A0A6L3X431</accession>
<comment type="caution">
    <text evidence="1">The sequence shown here is derived from an EMBL/GenBank/DDBJ whole genome shotgun (WGS) entry which is preliminary data.</text>
</comment>
<dbReference type="AlphaFoldDB" id="A0A6L3X431"/>
<dbReference type="Proteomes" id="UP000476281">
    <property type="component" value="Unassembled WGS sequence"/>
</dbReference>
<evidence type="ECO:0000313" key="1">
    <source>
        <dbReference type="EMBL" id="KAB2458124.1"/>
    </source>
</evidence>
<name>A0A6L3X431_9ENTR</name>